<dbReference type="EMBL" id="MU853349">
    <property type="protein sequence ID" value="KAK4110721.1"/>
    <property type="molecule type" value="Genomic_DNA"/>
</dbReference>
<evidence type="ECO:0000256" key="2">
    <source>
        <dbReference type="SAM" id="MobiDB-lite"/>
    </source>
</evidence>
<gene>
    <name evidence="4" type="ORF">N656DRAFT_790954</name>
</gene>
<dbReference type="GO" id="GO:0016787">
    <property type="term" value="F:hydrolase activity"/>
    <property type="evidence" value="ECO:0007669"/>
    <property type="project" value="UniProtKB-KW"/>
</dbReference>
<feature type="domain" description="UFSP1/2/DUB catalytic" evidence="3">
    <location>
        <begin position="228"/>
        <end position="442"/>
    </location>
</feature>
<accession>A0AAN6QJJ2</accession>
<organism evidence="4 5">
    <name type="scientific">Canariomyces notabilis</name>
    <dbReference type="NCBI Taxonomy" id="2074819"/>
    <lineage>
        <taxon>Eukaryota</taxon>
        <taxon>Fungi</taxon>
        <taxon>Dikarya</taxon>
        <taxon>Ascomycota</taxon>
        <taxon>Pezizomycotina</taxon>
        <taxon>Sordariomycetes</taxon>
        <taxon>Sordariomycetidae</taxon>
        <taxon>Sordariales</taxon>
        <taxon>Chaetomiaceae</taxon>
        <taxon>Canariomyces</taxon>
    </lineage>
</organism>
<keyword evidence="1" id="KW-0378">Hydrolase</keyword>
<reference evidence="4" key="1">
    <citation type="journal article" date="2023" name="Mol. Phylogenet. Evol.">
        <title>Genome-scale phylogeny and comparative genomics of the fungal order Sordariales.</title>
        <authorList>
            <person name="Hensen N."/>
            <person name="Bonometti L."/>
            <person name="Westerberg I."/>
            <person name="Brannstrom I.O."/>
            <person name="Guillou S."/>
            <person name="Cros-Aarteil S."/>
            <person name="Calhoun S."/>
            <person name="Haridas S."/>
            <person name="Kuo A."/>
            <person name="Mondo S."/>
            <person name="Pangilinan J."/>
            <person name="Riley R."/>
            <person name="LaButti K."/>
            <person name="Andreopoulos B."/>
            <person name="Lipzen A."/>
            <person name="Chen C."/>
            <person name="Yan M."/>
            <person name="Daum C."/>
            <person name="Ng V."/>
            <person name="Clum A."/>
            <person name="Steindorff A."/>
            <person name="Ohm R.A."/>
            <person name="Martin F."/>
            <person name="Silar P."/>
            <person name="Natvig D.O."/>
            <person name="Lalanne C."/>
            <person name="Gautier V."/>
            <person name="Ament-Velasquez S.L."/>
            <person name="Kruys A."/>
            <person name="Hutchinson M.I."/>
            <person name="Powell A.J."/>
            <person name="Barry K."/>
            <person name="Miller A.N."/>
            <person name="Grigoriev I.V."/>
            <person name="Debuchy R."/>
            <person name="Gladieux P."/>
            <person name="Hiltunen Thoren M."/>
            <person name="Johannesson H."/>
        </authorList>
    </citation>
    <scope>NUCLEOTIDE SEQUENCE</scope>
    <source>
        <strain evidence="4">CBS 508.74</strain>
    </source>
</reference>
<dbReference type="RefSeq" id="XP_064668291.1">
    <property type="nucleotide sequence ID" value="XM_064816929.1"/>
</dbReference>
<evidence type="ECO:0000259" key="3">
    <source>
        <dbReference type="Pfam" id="PF07910"/>
    </source>
</evidence>
<feature type="region of interest" description="Disordered" evidence="2">
    <location>
        <begin position="148"/>
        <end position="168"/>
    </location>
</feature>
<evidence type="ECO:0000256" key="1">
    <source>
        <dbReference type="ARBA" id="ARBA00022801"/>
    </source>
</evidence>
<dbReference type="InterPro" id="IPR012462">
    <property type="entry name" value="UFSP1/2_DUB_cat"/>
</dbReference>
<keyword evidence="5" id="KW-1185">Reference proteome</keyword>
<dbReference type="Gene3D" id="3.90.70.130">
    <property type="match status" value="1"/>
</dbReference>
<comment type="caution">
    <text evidence="4">The sequence shown here is derived from an EMBL/GenBank/DDBJ whole genome shotgun (WGS) entry which is preliminary data.</text>
</comment>
<feature type="compositionally biased region" description="Basic and acidic residues" evidence="2">
    <location>
        <begin position="86"/>
        <end position="102"/>
    </location>
</feature>
<proteinExistence type="predicted"/>
<evidence type="ECO:0000313" key="5">
    <source>
        <dbReference type="Proteomes" id="UP001302812"/>
    </source>
</evidence>
<name>A0AAN6QJJ2_9PEZI</name>
<protein>
    <submittedName>
        <fullName evidence="4">DUF1671-domain-containing protein</fullName>
    </submittedName>
</protein>
<evidence type="ECO:0000313" key="4">
    <source>
        <dbReference type="EMBL" id="KAK4110721.1"/>
    </source>
</evidence>
<feature type="region of interest" description="Disordered" evidence="2">
    <location>
        <begin position="86"/>
        <end position="135"/>
    </location>
</feature>
<dbReference type="Proteomes" id="UP001302812">
    <property type="component" value="Unassembled WGS sequence"/>
</dbReference>
<dbReference type="GeneID" id="89941054"/>
<dbReference type="AlphaFoldDB" id="A0AAN6QJJ2"/>
<reference evidence="4" key="2">
    <citation type="submission" date="2023-05" db="EMBL/GenBank/DDBJ databases">
        <authorList>
            <consortium name="Lawrence Berkeley National Laboratory"/>
            <person name="Steindorff A."/>
            <person name="Hensen N."/>
            <person name="Bonometti L."/>
            <person name="Westerberg I."/>
            <person name="Brannstrom I.O."/>
            <person name="Guillou S."/>
            <person name="Cros-Aarteil S."/>
            <person name="Calhoun S."/>
            <person name="Haridas S."/>
            <person name="Kuo A."/>
            <person name="Mondo S."/>
            <person name="Pangilinan J."/>
            <person name="Riley R."/>
            <person name="Labutti K."/>
            <person name="Andreopoulos B."/>
            <person name="Lipzen A."/>
            <person name="Chen C."/>
            <person name="Yanf M."/>
            <person name="Daum C."/>
            <person name="Ng V."/>
            <person name="Clum A."/>
            <person name="Ohm R."/>
            <person name="Martin F."/>
            <person name="Silar P."/>
            <person name="Natvig D."/>
            <person name="Lalanne C."/>
            <person name="Gautier V."/>
            <person name="Ament-Velasquez S.L."/>
            <person name="Kruys A."/>
            <person name="Hutchinson M.I."/>
            <person name="Powell A.J."/>
            <person name="Barry K."/>
            <person name="Miller A.N."/>
            <person name="Grigoriev I.V."/>
            <person name="Debuchy R."/>
            <person name="Gladieux P."/>
            <person name="Thoren M.H."/>
            <person name="Johannesson H."/>
        </authorList>
    </citation>
    <scope>NUCLEOTIDE SEQUENCE</scope>
    <source>
        <strain evidence="4">CBS 508.74</strain>
    </source>
</reference>
<feature type="compositionally biased region" description="Polar residues" evidence="2">
    <location>
        <begin position="103"/>
        <end position="113"/>
    </location>
</feature>
<dbReference type="Pfam" id="PF07910">
    <property type="entry name" value="Peptidase_C78"/>
    <property type="match status" value="1"/>
</dbReference>
<feature type="compositionally biased region" description="Basic and acidic residues" evidence="2">
    <location>
        <begin position="114"/>
        <end position="128"/>
    </location>
</feature>
<sequence length="459" mass="52285">MDNEVMECPFCGWKAQAGEYEMMLHIETLHSEGPSPFVVEEDSAYKSGGPGNDHDPQYVECPSEGCGELLLLEELDYHLELHAEESGDHLRRPSVPHSERDTQPATGPSATTRSHPEAEKSRRSEHAPEPVSRQAKAISVWKRLLRMPGSSSADRHQPRKHRHDETHTTVAEFTRGKRLGKTHLGKYAHEERMPDWLVTLLRKEGQVVTHVVEIIPVIARLLEQSPSTEYAYICHPCVWHVSKLKREGGFCGYRNIQMVCSYILMLKVRGYEHLGTNIPSIFQIQEYIETAWDRGIHANGRLETGGIRGTRKYIGTPEVRSCRCDAKAIKHDNPAESEADLMQYVETYFQGGVQEPSQRIRRTQLGPIYFQHAGHSLTIIGFEKLKNGDRNLLVFDPSFRDSSDILSLSTWPDFVHPKPDLALKPYRRGSRYLRMYHQFELLTLVAMDSPRGDLSLPES</sequence>